<evidence type="ECO:0000256" key="1">
    <source>
        <dbReference type="ARBA" id="ARBA00022505"/>
    </source>
</evidence>
<dbReference type="InterPro" id="IPR037165">
    <property type="entry name" value="AldOxase/xan_DH_Mopterin-bd_sf"/>
</dbReference>
<dbReference type="AlphaFoldDB" id="A0A167GY46"/>
<dbReference type="PANTHER" id="PTHR11908:SF132">
    <property type="entry name" value="ALDEHYDE OXIDASE 1-RELATED"/>
    <property type="match status" value="1"/>
</dbReference>
<evidence type="ECO:0000313" key="5">
    <source>
        <dbReference type="EMBL" id="OAD40013.1"/>
    </source>
</evidence>
<dbReference type="Pfam" id="PF01315">
    <property type="entry name" value="Ald_Xan_dh_C"/>
    <property type="match status" value="1"/>
</dbReference>
<dbReference type="InterPro" id="IPR000674">
    <property type="entry name" value="Ald_Oxase/Xan_DH_a/b"/>
</dbReference>
<dbReference type="STRING" id="1763535.LPB072_08195"/>
<dbReference type="InterPro" id="IPR046867">
    <property type="entry name" value="AldOxase/xan_DH_MoCoBD2"/>
</dbReference>
<organism evidence="4 7">
    <name type="scientific">Hydrogenophaga crassostreae</name>
    <dbReference type="NCBI Taxonomy" id="1763535"/>
    <lineage>
        <taxon>Bacteria</taxon>
        <taxon>Pseudomonadati</taxon>
        <taxon>Pseudomonadota</taxon>
        <taxon>Betaproteobacteria</taxon>
        <taxon>Burkholderiales</taxon>
        <taxon>Comamonadaceae</taxon>
        <taxon>Hydrogenophaga</taxon>
    </lineage>
</organism>
<dbReference type="SUPFAM" id="SSF56003">
    <property type="entry name" value="Molybdenum cofactor-binding domain"/>
    <property type="match status" value="1"/>
</dbReference>
<dbReference type="InterPro" id="IPR036856">
    <property type="entry name" value="Ald_Oxase/Xan_DH_a/b_sf"/>
</dbReference>
<dbReference type="GO" id="GO:0005506">
    <property type="term" value="F:iron ion binding"/>
    <property type="evidence" value="ECO:0007669"/>
    <property type="project" value="InterPro"/>
</dbReference>
<evidence type="ECO:0000259" key="3">
    <source>
        <dbReference type="SMART" id="SM01008"/>
    </source>
</evidence>
<reference evidence="5 6" key="1">
    <citation type="submission" date="2016-02" db="EMBL/GenBank/DDBJ databases">
        <title>Draft genome sequence of Hydrogenophaga sp. LPB0072.</title>
        <authorList>
            <person name="Shin S.-K."/>
            <person name="Yi H."/>
        </authorList>
    </citation>
    <scope>NUCLEOTIDE SEQUENCE [LARGE SCALE GENOMIC DNA]</scope>
    <source>
        <strain evidence="5 6">LPB0072</strain>
    </source>
</reference>
<dbReference type="SUPFAM" id="SSF54665">
    <property type="entry name" value="CO dehydrogenase molybdoprotein N-domain-like"/>
    <property type="match status" value="1"/>
</dbReference>
<dbReference type="PANTHER" id="PTHR11908">
    <property type="entry name" value="XANTHINE DEHYDROGENASE"/>
    <property type="match status" value="1"/>
</dbReference>
<dbReference type="InterPro" id="IPR016208">
    <property type="entry name" value="Ald_Oxase/xanthine_DH-like"/>
</dbReference>
<dbReference type="Pfam" id="PF02738">
    <property type="entry name" value="MoCoBD_1"/>
    <property type="match status" value="1"/>
</dbReference>
<dbReference type="GO" id="GO:0016491">
    <property type="term" value="F:oxidoreductase activity"/>
    <property type="evidence" value="ECO:0007669"/>
    <property type="project" value="UniProtKB-KW"/>
</dbReference>
<gene>
    <name evidence="4" type="ORF">LPB072_08195</name>
    <name evidence="5" type="ORF">LPB72_17690</name>
</gene>
<dbReference type="Pfam" id="PF20256">
    <property type="entry name" value="MoCoBD_2"/>
    <property type="match status" value="1"/>
</dbReference>
<keyword evidence="2" id="KW-0560">Oxidoreductase</keyword>
<sequence>MSTEPNPTRFGSGQAVRRLEDESLLAGAGRYADDQSLPGQAHLVFVRSPYPHAAIRSVDTDAAAAMPGVLRVFSGADLVAAGVKPMPGAAAFKRADGADCATPPRRALAYERARFVGEPVAAVVAETLQQARDAAEAVMVDYDDLPMVVDLKGATAEGAPLLCDEGTGNIAAEIRYGSADATAAAFAQASHVVKLDITNQRVVALTIEPRTVSVDHDATTGRLLIRMSTQMPSGVRDAVCNAIGLAKESVRVVVGDVGGGFGMKTGAYPEDIAVAYAAHALQRSVKWVADRSEEFVSSSHGRDVESHAELAFDASGKILGLRVHSHANVGAYATGTGVAIQLLLGPWVQTSVYDIQTIDFHLKAVLTNTAPTGAYRGAGRPEAIFTIERLMDEAARQTGIDRVELRRRNFIQPEQMPYTIAMGQVYDTGAFESIMDQGLALADWSGFDARAATSAKLGKQRGLGIATFLEWTGGNVFEERVTVAIKAGATPEDDGIIEVFSAVNAMGQGIATSLAQLAVDAFGVPIERVRIVLGDTDRGDGFGSAGSRSLFTGGSAVRIGAERTIDKARQLAAKEFEAAADDVVYANGVFTVAGTDLTLDLFALAGKQPESEIFMESTSAVAGPSWPNGCHICEVEIDPATGEVAVVAYSSVNDVGRVVNPMIVRGQLEGGAVQGIGQALYEHMVYDVETGQPITGSLMDYAAPRADVLTSMFRMEMDESTPCKNNPLGVKGVGELGTIGATPAIVNAVADAFARNGLAARTPHLQMPLSPARLWQAMQPLSG</sequence>
<dbReference type="Proteomes" id="UP000185680">
    <property type="component" value="Chromosome"/>
</dbReference>
<dbReference type="Gene3D" id="3.90.1170.50">
    <property type="entry name" value="Aldehyde oxidase/xanthine dehydrogenase, a/b hammerhead"/>
    <property type="match status" value="1"/>
</dbReference>
<reference evidence="4 7" key="2">
    <citation type="submission" date="2016-10" db="EMBL/GenBank/DDBJ databases">
        <title>Hydorgenophaga sp. LPB0072 isolated from gastropod.</title>
        <authorList>
            <person name="Kim E."/>
            <person name="Yi H."/>
        </authorList>
    </citation>
    <scope>NUCLEOTIDE SEQUENCE [LARGE SCALE GENOMIC DNA]</scope>
    <source>
        <strain evidence="4 7">LPB0072</strain>
    </source>
</reference>
<dbReference type="Proteomes" id="UP000185657">
    <property type="component" value="Unassembled WGS sequence"/>
</dbReference>
<dbReference type="Gene3D" id="3.30.365.10">
    <property type="entry name" value="Aldehyde oxidase/xanthine dehydrogenase, molybdopterin binding domain"/>
    <property type="match status" value="4"/>
</dbReference>
<protein>
    <submittedName>
        <fullName evidence="4">Carbon monoxide dehydrogenase</fullName>
    </submittedName>
</protein>
<dbReference type="OrthoDB" id="221297at2"/>
<dbReference type="KEGG" id="hyl:LPB072_08195"/>
<name>A0A167GY46_9BURK</name>
<accession>A0A167GY46</accession>
<dbReference type="EMBL" id="CP017476">
    <property type="protein sequence ID" value="AOW12826.1"/>
    <property type="molecule type" value="Genomic_DNA"/>
</dbReference>
<evidence type="ECO:0000313" key="6">
    <source>
        <dbReference type="Proteomes" id="UP000185657"/>
    </source>
</evidence>
<keyword evidence="1" id="KW-0500">Molybdenum</keyword>
<evidence type="ECO:0000256" key="2">
    <source>
        <dbReference type="ARBA" id="ARBA00023002"/>
    </source>
</evidence>
<proteinExistence type="predicted"/>
<dbReference type="SMART" id="SM01008">
    <property type="entry name" value="Ald_Xan_dh_C"/>
    <property type="match status" value="1"/>
</dbReference>
<evidence type="ECO:0000313" key="7">
    <source>
        <dbReference type="Proteomes" id="UP000185680"/>
    </source>
</evidence>
<dbReference type="EMBL" id="LVWD01000034">
    <property type="protein sequence ID" value="OAD40013.1"/>
    <property type="molecule type" value="Genomic_DNA"/>
</dbReference>
<evidence type="ECO:0000313" key="4">
    <source>
        <dbReference type="EMBL" id="AOW12826.1"/>
    </source>
</evidence>
<keyword evidence="6" id="KW-1185">Reference proteome</keyword>
<dbReference type="RefSeq" id="WP_066093987.1">
    <property type="nucleotide sequence ID" value="NZ_CP017476.1"/>
</dbReference>
<dbReference type="InterPro" id="IPR008274">
    <property type="entry name" value="AldOxase/xan_DH_MoCoBD1"/>
</dbReference>
<feature type="domain" description="Aldehyde oxidase/xanthine dehydrogenase a/b hammerhead" evidence="3">
    <location>
        <begin position="26"/>
        <end position="146"/>
    </location>
</feature>